<dbReference type="CDD" id="cd03794">
    <property type="entry name" value="GT4_WbuB-like"/>
    <property type="match status" value="1"/>
</dbReference>
<evidence type="ECO:0000259" key="2">
    <source>
        <dbReference type="Pfam" id="PF13579"/>
    </source>
</evidence>
<dbReference type="InterPro" id="IPR001296">
    <property type="entry name" value="Glyco_trans_1"/>
</dbReference>
<organism evidence="3 4">
    <name type="scientific">Bacteroides fragilis</name>
    <dbReference type="NCBI Taxonomy" id="817"/>
    <lineage>
        <taxon>Bacteria</taxon>
        <taxon>Pseudomonadati</taxon>
        <taxon>Bacteroidota</taxon>
        <taxon>Bacteroidia</taxon>
        <taxon>Bacteroidales</taxon>
        <taxon>Bacteroidaceae</taxon>
        <taxon>Bacteroides</taxon>
    </lineage>
</organism>
<proteinExistence type="predicted"/>
<feature type="domain" description="Glycosyl transferase family 1" evidence="1">
    <location>
        <begin position="203"/>
        <end position="374"/>
    </location>
</feature>
<accession>A0A9X9ING9</accession>
<dbReference type="SUPFAM" id="SSF53756">
    <property type="entry name" value="UDP-Glycosyltransferase/glycogen phosphorylase"/>
    <property type="match status" value="1"/>
</dbReference>
<dbReference type="Gene3D" id="3.40.50.2000">
    <property type="entry name" value="Glycogen Phosphorylase B"/>
    <property type="match status" value="2"/>
</dbReference>
<dbReference type="EMBL" id="CP103070">
    <property type="protein sequence ID" value="UVO90103.1"/>
    <property type="molecule type" value="Genomic_DNA"/>
</dbReference>
<dbReference type="Pfam" id="PF00534">
    <property type="entry name" value="Glycos_transf_1"/>
    <property type="match status" value="1"/>
</dbReference>
<dbReference type="RefSeq" id="WP_258727418.1">
    <property type="nucleotide sequence ID" value="NZ_CAXSVT010000002.1"/>
</dbReference>
<dbReference type="Pfam" id="PF13579">
    <property type="entry name" value="Glyco_trans_4_4"/>
    <property type="match status" value="1"/>
</dbReference>
<evidence type="ECO:0000259" key="1">
    <source>
        <dbReference type="Pfam" id="PF00534"/>
    </source>
</evidence>
<gene>
    <name evidence="3" type="ORF">NXW39_00455</name>
</gene>
<name>A0A9X9ING9_BACFG</name>
<evidence type="ECO:0000313" key="4">
    <source>
        <dbReference type="Proteomes" id="UP001058403"/>
    </source>
</evidence>
<dbReference type="PANTHER" id="PTHR45947">
    <property type="entry name" value="SULFOQUINOVOSYL TRANSFERASE SQD2"/>
    <property type="match status" value="1"/>
</dbReference>
<evidence type="ECO:0000313" key="3">
    <source>
        <dbReference type="EMBL" id="UVO90103.1"/>
    </source>
</evidence>
<sequence>MKVLYIHQYFVTPDQPGGTRSYWFAKEMVNRGYEVVMITSTNSIHNIPCRVKIDGIDVIYVRNKYSNYFTPFQKVKSFLLFMYSSIKEAIKESDVDIVYATSTPLTIGGIALWLKFRKHWKYIFEVRDLWPEFPIQIGAIKNRLAIWLLRKFEKMIYKGAEHVVTLSPGMRDGVLKTGIPLYKVSVIPNMSKPDSFFPHDVSETIIERFRIDMNKFNLIHFGSMGIANGLEYIIKTAKLLKEQHVDDVNFIFLGDGATLPVLKSMVEEYELHNVQFLGNHKMKVVSEIVNCCDISITSFKNLPILNTNSPNKLFDSLSAGKPIVVNSAGWTKDLVEKQNCGFYVDPNDPQDFVDKIIGIKNDNALLAEWGHNARVLSERVFDKSRLIQQLILLIDKYGGNA</sequence>
<dbReference type="GO" id="GO:0016758">
    <property type="term" value="F:hexosyltransferase activity"/>
    <property type="evidence" value="ECO:0007669"/>
    <property type="project" value="TreeGrafter"/>
</dbReference>
<dbReference type="Proteomes" id="UP001058403">
    <property type="component" value="Chromosome"/>
</dbReference>
<feature type="domain" description="Glycosyltransferase subfamily 4-like N-terminal" evidence="2">
    <location>
        <begin position="18"/>
        <end position="189"/>
    </location>
</feature>
<dbReference type="PANTHER" id="PTHR45947:SF3">
    <property type="entry name" value="SULFOQUINOVOSYL TRANSFERASE SQD2"/>
    <property type="match status" value="1"/>
</dbReference>
<dbReference type="InterPro" id="IPR028098">
    <property type="entry name" value="Glyco_trans_4-like_N"/>
</dbReference>
<dbReference type="InterPro" id="IPR050194">
    <property type="entry name" value="Glycosyltransferase_grp1"/>
</dbReference>
<protein>
    <submittedName>
        <fullName evidence="3">Glycosyltransferase family 4 protein</fullName>
    </submittedName>
</protein>
<reference evidence="3" key="1">
    <citation type="submission" date="2022-08" db="EMBL/GenBank/DDBJ databases">
        <title>Genome Sequencing of Bacteroides fragilis Group Isolates with Nanopore Technology.</title>
        <authorList>
            <person name="Tisza M.J."/>
            <person name="Smith D."/>
            <person name="Dekker J.P."/>
        </authorList>
    </citation>
    <scope>NUCLEOTIDE SEQUENCE</scope>
    <source>
        <strain evidence="3">BFG-49</strain>
    </source>
</reference>
<dbReference type="AlphaFoldDB" id="A0A9X9ING9"/>